<dbReference type="GO" id="GO:0042781">
    <property type="term" value="F:3'-tRNA processing endoribonuclease activity"/>
    <property type="evidence" value="ECO:0007669"/>
    <property type="project" value="TreeGrafter"/>
</dbReference>
<dbReference type="AlphaFoldDB" id="A0A4V2USB8"/>
<evidence type="ECO:0000313" key="10">
    <source>
        <dbReference type="Proteomes" id="UP000295788"/>
    </source>
</evidence>
<comment type="function">
    <text evidence="1 7">RNaseP catalyzes the removal of the 5'-leader sequence from pre-tRNA to produce the mature 5'-terminus. It can also cleave other RNA substrates such as 4.5S RNA. The protein component plays an auxiliary but essential role in vivo by binding to the 5'-leader sequence and broadening the substrate specificity of the ribozyme.</text>
</comment>
<protein>
    <recommendedName>
        <fullName evidence="7 8">Ribonuclease P protein component</fullName>
        <shortName evidence="7">RNase P protein</shortName>
        <shortName evidence="7">RNaseP protein</shortName>
        <ecNumber evidence="7 8">3.1.26.5</ecNumber>
    </recommendedName>
    <alternativeName>
        <fullName evidence="7">Protein C5</fullName>
    </alternativeName>
</protein>
<evidence type="ECO:0000256" key="5">
    <source>
        <dbReference type="ARBA" id="ARBA00022801"/>
    </source>
</evidence>
<comment type="subunit">
    <text evidence="7">Consists of a catalytic RNA component (M1 or rnpB) and a protein subunit.</text>
</comment>
<keyword evidence="2 7" id="KW-0819">tRNA processing</keyword>
<dbReference type="Pfam" id="PF00825">
    <property type="entry name" value="Ribonuclease_P"/>
    <property type="match status" value="1"/>
</dbReference>
<dbReference type="HAMAP" id="MF_00227">
    <property type="entry name" value="RNase_P"/>
    <property type="match status" value="1"/>
</dbReference>
<dbReference type="OrthoDB" id="9810867at2"/>
<comment type="catalytic activity">
    <reaction evidence="7">
        <text>Endonucleolytic cleavage of RNA, removing 5'-extranucleotides from tRNA precursor.</text>
        <dbReference type="EC" id="3.1.26.5"/>
    </reaction>
</comment>
<dbReference type="InterPro" id="IPR020568">
    <property type="entry name" value="Ribosomal_Su5_D2-typ_SF"/>
</dbReference>
<evidence type="ECO:0000256" key="4">
    <source>
        <dbReference type="ARBA" id="ARBA00022759"/>
    </source>
</evidence>
<evidence type="ECO:0000256" key="7">
    <source>
        <dbReference type="HAMAP-Rule" id="MF_00227"/>
    </source>
</evidence>
<dbReference type="InterPro" id="IPR000100">
    <property type="entry name" value="RNase_P"/>
</dbReference>
<proteinExistence type="inferred from homology"/>
<dbReference type="GO" id="GO:0030677">
    <property type="term" value="C:ribonuclease P complex"/>
    <property type="evidence" value="ECO:0007669"/>
    <property type="project" value="TreeGrafter"/>
</dbReference>
<dbReference type="NCBIfam" id="TIGR00188">
    <property type="entry name" value="rnpA"/>
    <property type="match status" value="1"/>
</dbReference>
<dbReference type="Gene3D" id="3.30.230.10">
    <property type="match status" value="1"/>
</dbReference>
<dbReference type="InterPro" id="IPR020539">
    <property type="entry name" value="RNase_P_CS"/>
</dbReference>
<dbReference type="SUPFAM" id="SSF54211">
    <property type="entry name" value="Ribosomal protein S5 domain 2-like"/>
    <property type="match status" value="1"/>
</dbReference>
<dbReference type="GO" id="GO:0000049">
    <property type="term" value="F:tRNA binding"/>
    <property type="evidence" value="ECO:0007669"/>
    <property type="project" value="UniProtKB-UniRule"/>
</dbReference>
<evidence type="ECO:0000256" key="3">
    <source>
        <dbReference type="ARBA" id="ARBA00022722"/>
    </source>
</evidence>
<dbReference type="Proteomes" id="UP000295788">
    <property type="component" value="Unassembled WGS sequence"/>
</dbReference>
<keyword evidence="4 7" id="KW-0255">Endonuclease</keyword>
<comment type="similarity">
    <text evidence="7">Belongs to the RnpA family.</text>
</comment>
<dbReference type="GO" id="GO:0004526">
    <property type="term" value="F:ribonuclease P activity"/>
    <property type="evidence" value="ECO:0007669"/>
    <property type="project" value="UniProtKB-UniRule"/>
</dbReference>
<dbReference type="PANTHER" id="PTHR33992">
    <property type="entry name" value="RIBONUCLEASE P PROTEIN COMPONENT"/>
    <property type="match status" value="1"/>
</dbReference>
<dbReference type="RefSeq" id="WP_132769644.1">
    <property type="nucleotide sequence ID" value="NZ_SMAB01000015.1"/>
</dbReference>
<comment type="caution">
    <text evidence="9">The sequence shown here is derived from an EMBL/GenBank/DDBJ whole genome shotgun (WGS) entry which is preliminary data.</text>
</comment>
<sequence length="116" mass="14067">MKKEFRLRKREDFKKVYQYGHSIANRSLVLYELDNIQIESYRFGISVSKKLGKAVVRNRVKRLIKEAIRSVISRNEIKKHKDYIFIARKPIIEMDLEQIEKSIEYLFNKKHLIIRK</sequence>
<gene>
    <name evidence="7" type="primary">rnpA</name>
    <name evidence="9" type="ORF">EDD72_11549</name>
</gene>
<dbReference type="GO" id="GO:0001682">
    <property type="term" value="P:tRNA 5'-leader removal"/>
    <property type="evidence" value="ECO:0007669"/>
    <property type="project" value="UniProtKB-UniRule"/>
</dbReference>
<accession>A0A4V2USB8</accession>
<keyword evidence="6 7" id="KW-0694">RNA-binding</keyword>
<dbReference type="InterPro" id="IPR014721">
    <property type="entry name" value="Ribsml_uS5_D2-typ_fold_subgr"/>
</dbReference>
<evidence type="ECO:0000256" key="1">
    <source>
        <dbReference type="ARBA" id="ARBA00002663"/>
    </source>
</evidence>
<evidence type="ECO:0000256" key="6">
    <source>
        <dbReference type="ARBA" id="ARBA00022884"/>
    </source>
</evidence>
<reference evidence="9 10" key="1">
    <citation type="submission" date="2019-03" db="EMBL/GenBank/DDBJ databases">
        <title>Genomic Encyclopedia of Type Strains, Phase IV (KMG-IV): sequencing the most valuable type-strain genomes for metagenomic binning, comparative biology and taxonomic classification.</title>
        <authorList>
            <person name="Goeker M."/>
        </authorList>
    </citation>
    <scope>NUCLEOTIDE SEQUENCE [LARGE SCALE GENOMIC DNA]</scope>
    <source>
        <strain evidence="9 10">DSM 23802</strain>
    </source>
</reference>
<keyword evidence="10" id="KW-1185">Reference proteome</keyword>
<keyword evidence="3 7" id="KW-0540">Nuclease</keyword>
<evidence type="ECO:0000256" key="8">
    <source>
        <dbReference type="NCBIfam" id="TIGR00188"/>
    </source>
</evidence>
<dbReference type="EC" id="3.1.26.5" evidence="7 8"/>
<keyword evidence="5 7" id="KW-0378">Hydrolase</keyword>
<name>A0A4V2USB8_9BACI</name>
<dbReference type="FunFam" id="3.30.230.10:FF:000021">
    <property type="entry name" value="Ribonuclease P protein component"/>
    <property type="match status" value="1"/>
</dbReference>
<dbReference type="PROSITE" id="PS00648">
    <property type="entry name" value="RIBONUCLEASE_P"/>
    <property type="match status" value="1"/>
</dbReference>
<evidence type="ECO:0000256" key="2">
    <source>
        <dbReference type="ARBA" id="ARBA00022694"/>
    </source>
</evidence>
<dbReference type="EMBL" id="SMAB01000015">
    <property type="protein sequence ID" value="TCS80822.1"/>
    <property type="molecule type" value="Genomic_DNA"/>
</dbReference>
<organism evidence="9 10">
    <name type="scientific">Tepidibacillus fermentans</name>
    <dbReference type="NCBI Taxonomy" id="1281767"/>
    <lineage>
        <taxon>Bacteria</taxon>
        <taxon>Bacillati</taxon>
        <taxon>Bacillota</taxon>
        <taxon>Bacilli</taxon>
        <taxon>Bacillales</taxon>
        <taxon>Bacillaceae</taxon>
        <taxon>Tepidibacillus</taxon>
    </lineage>
</organism>
<dbReference type="PANTHER" id="PTHR33992:SF1">
    <property type="entry name" value="RIBONUCLEASE P PROTEIN COMPONENT"/>
    <property type="match status" value="1"/>
</dbReference>
<evidence type="ECO:0000313" key="9">
    <source>
        <dbReference type="EMBL" id="TCS80822.1"/>
    </source>
</evidence>